<dbReference type="GO" id="GO:0022857">
    <property type="term" value="F:transmembrane transporter activity"/>
    <property type="evidence" value="ECO:0007669"/>
    <property type="project" value="TreeGrafter"/>
</dbReference>
<feature type="domain" description="MacB-like periplasmic core" evidence="8">
    <location>
        <begin position="21"/>
        <end position="238"/>
    </location>
</feature>
<dbReference type="PANTHER" id="PTHR30572">
    <property type="entry name" value="MEMBRANE COMPONENT OF TRANSPORTER-RELATED"/>
    <property type="match status" value="1"/>
</dbReference>
<keyword evidence="4 6" id="KW-1133">Transmembrane helix</keyword>
<dbReference type="Pfam" id="PF02687">
    <property type="entry name" value="FtsX"/>
    <property type="match status" value="2"/>
</dbReference>
<feature type="transmembrane region" description="Helical" evidence="6">
    <location>
        <begin position="20"/>
        <end position="44"/>
    </location>
</feature>
<feature type="transmembrane region" description="Helical" evidence="6">
    <location>
        <begin position="430"/>
        <end position="450"/>
    </location>
</feature>
<evidence type="ECO:0000256" key="5">
    <source>
        <dbReference type="ARBA" id="ARBA00023136"/>
    </source>
</evidence>
<dbReference type="RefSeq" id="WP_012794820.1">
    <property type="nucleotide sequence ID" value="NC_013132.1"/>
</dbReference>
<name>A0A979GUQ8_CHIPD</name>
<dbReference type="InterPro" id="IPR050250">
    <property type="entry name" value="Macrolide_Exporter_MacB"/>
</dbReference>
<keyword evidence="5 6" id="KW-0472">Membrane</keyword>
<accession>A0A979GUQ8</accession>
<gene>
    <name evidence="9" type="ordered locus">Cpin_7257</name>
</gene>
<sequence>MLHSYLKTAFRNLMRNKRHFLVNITGLMVGFGAFLLISIVVQYVKEYDNFHTKRDRIYRIVRADLKGNGFGSGAPFPFAAGLRTDYPQLEKVAGIYGDKNVQVTIPEKEGVAAKKFSEAAGVFFAEPSFFEMFDFRMLTGNAVSGLQEQNTALLSRDVANRYFGDWRQATGKMIRAYGRYIRITGVMENPPDNTDFSLGIVISYATLQPLGLGMNDWVGISNNYVLVLAKEGYTAGQLSTLLPGFIAKHIPPSHAGYKLLLQPLKDIHTDKRFETFSGRVFSKELITALHLIGIFLLVIACVNFVNLSTANAINRAREVGVRKVLGSNRRQLLLQFLGETGLSCFVAMAGALILAIALLPALSGLLEMKISLSVLPVIPAVLFVLFLWAIVTLLAGFYPALVLSGFNPMNALKSRLNAENPKGIHLRRGLVIFQFVIAQVLIIGTLIVIGQTNYFRNADMGFSREAIITAEFPHDSISRSRFDYLRDGLMHQPGVSDVSFSLFAPAGEDFWATDFKLGGNHTDKADLIVNMKPADTNYFNIYKMQLLAGRLYYDADTVREFVVNETLVKKAGFASPEAAIGQSITVMNKTLPIVGVVKDFHVKSLRDPIDPVVMTTVKRIYKTANIRIETGKARVTLAAIEALWNKYFPDYIFKYSFIDQTLADYYKQENQLAQLFKIFAGIAIFISCLGLYGLISFMALRRKKEIGIRKVLGADVITIVMLMSREFTILIALAFAIATPLGWYFMNDWLQQFSFRMEIGAGVFVTTLLFSLLIAWLTVGHSAIKAALADPVKSLRTE</sequence>
<dbReference type="GO" id="GO:0005886">
    <property type="term" value="C:plasma membrane"/>
    <property type="evidence" value="ECO:0007669"/>
    <property type="project" value="UniProtKB-SubCell"/>
</dbReference>
<organism evidence="9 10">
    <name type="scientific">Chitinophaga pinensis (strain ATCC 43595 / DSM 2588 / LMG 13176 / NBRC 15968 / NCIMB 11800 / UQM 2034)</name>
    <dbReference type="NCBI Taxonomy" id="485918"/>
    <lineage>
        <taxon>Bacteria</taxon>
        <taxon>Pseudomonadati</taxon>
        <taxon>Bacteroidota</taxon>
        <taxon>Chitinophagia</taxon>
        <taxon>Chitinophagales</taxon>
        <taxon>Chitinophagaceae</taxon>
        <taxon>Chitinophaga</taxon>
    </lineage>
</organism>
<dbReference type="PANTHER" id="PTHR30572:SF17">
    <property type="entry name" value="ABC3 TRANSPORTER PERMEASE PROTEIN DOMAIN-CONTAINING PROTEIN"/>
    <property type="match status" value="1"/>
</dbReference>
<protein>
    <recommendedName>
        <fullName evidence="11">FtsX-like permease family protein</fullName>
    </recommendedName>
</protein>
<evidence type="ECO:0008006" key="11">
    <source>
        <dbReference type="Google" id="ProtNLM"/>
    </source>
</evidence>
<evidence type="ECO:0000256" key="3">
    <source>
        <dbReference type="ARBA" id="ARBA00022692"/>
    </source>
</evidence>
<dbReference type="Proteomes" id="UP000002215">
    <property type="component" value="Chromosome"/>
</dbReference>
<dbReference type="KEGG" id="cpi:Cpin_7257"/>
<feature type="transmembrane region" description="Helical" evidence="6">
    <location>
        <begin position="758"/>
        <end position="779"/>
    </location>
</feature>
<dbReference type="EMBL" id="CP001699">
    <property type="protein sequence ID" value="ACU64657.1"/>
    <property type="molecule type" value="Genomic_DNA"/>
</dbReference>
<evidence type="ECO:0000259" key="7">
    <source>
        <dbReference type="Pfam" id="PF02687"/>
    </source>
</evidence>
<comment type="subcellular location">
    <subcellularLocation>
        <location evidence="1">Cell membrane</location>
        <topology evidence="1">Multi-pass membrane protein</topology>
    </subcellularLocation>
</comment>
<evidence type="ECO:0000313" key="9">
    <source>
        <dbReference type="EMBL" id="ACU64657.1"/>
    </source>
</evidence>
<feature type="transmembrane region" description="Helical" evidence="6">
    <location>
        <begin position="332"/>
        <end position="357"/>
    </location>
</feature>
<reference evidence="10" key="1">
    <citation type="submission" date="2009-08" db="EMBL/GenBank/DDBJ databases">
        <title>The complete genome of Chitinophaga pinensis DSM 2588.</title>
        <authorList>
            <consortium name="US DOE Joint Genome Institute (JGI-PGF)"/>
            <person name="Lucas S."/>
            <person name="Copeland A."/>
            <person name="Lapidus A."/>
            <person name="Glavina del Rio T."/>
            <person name="Dalin E."/>
            <person name="Tice H."/>
            <person name="Bruce D."/>
            <person name="Goodwin L."/>
            <person name="Pitluck S."/>
            <person name="Kyrpides N."/>
            <person name="Mavromatis K."/>
            <person name="Ivanova N."/>
            <person name="Mikhailova N."/>
            <person name="Sims D."/>
            <person name="Meinche L."/>
            <person name="Brettin T."/>
            <person name="Detter J.C."/>
            <person name="Han C."/>
            <person name="Larimer F."/>
            <person name="Land M."/>
            <person name="Hauser L."/>
            <person name="Markowitz V."/>
            <person name="Cheng J.-F."/>
            <person name="Hugenholtz P."/>
            <person name="Woyke T."/>
            <person name="Wu D."/>
            <person name="Spring S."/>
            <person name="Klenk H.-P."/>
            <person name="Eisen J.A."/>
        </authorList>
    </citation>
    <scope>NUCLEOTIDE SEQUENCE [LARGE SCALE GENOMIC DNA]</scope>
    <source>
        <strain evidence="10">ATCC 43595 / DSM 2588 / LMG 13176 / NBRC 15968 / NCIMB 11800 / UQM 2034</strain>
    </source>
</reference>
<evidence type="ECO:0000259" key="8">
    <source>
        <dbReference type="Pfam" id="PF12704"/>
    </source>
</evidence>
<feature type="domain" description="ABC3 transporter permease C-terminal" evidence="7">
    <location>
        <begin position="678"/>
        <end position="786"/>
    </location>
</feature>
<feature type="transmembrane region" description="Helical" evidence="6">
    <location>
        <begin position="377"/>
        <end position="406"/>
    </location>
</feature>
<evidence type="ECO:0000256" key="4">
    <source>
        <dbReference type="ARBA" id="ARBA00022989"/>
    </source>
</evidence>
<keyword evidence="3 6" id="KW-0812">Transmembrane</keyword>
<evidence type="ECO:0000313" key="10">
    <source>
        <dbReference type="Proteomes" id="UP000002215"/>
    </source>
</evidence>
<feature type="transmembrane region" description="Helical" evidence="6">
    <location>
        <begin position="727"/>
        <end position="746"/>
    </location>
</feature>
<dbReference type="OrthoDB" id="1451596at2"/>
<feature type="transmembrane region" description="Helical" evidence="6">
    <location>
        <begin position="285"/>
        <end position="307"/>
    </location>
</feature>
<keyword evidence="2" id="KW-1003">Cell membrane</keyword>
<dbReference type="Pfam" id="PF12704">
    <property type="entry name" value="MacB_PCD"/>
    <property type="match status" value="2"/>
</dbReference>
<dbReference type="AlphaFoldDB" id="A0A979GUQ8"/>
<evidence type="ECO:0000256" key="6">
    <source>
        <dbReference type="SAM" id="Phobius"/>
    </source>
</evidence>
<feature type="domain" description="MacB-like periplasmic core" evidence="8">
    <location>
        <begin position="492"/>
        <end position="627"/>
    </location>
</feature>
<feature type="domain" description="ABC3 transporter permease C-terminal" evidence="7">
    <location>
        <begin position="292"/>
        <end position="408"/>
    </location>
</feature>
<evidence type="ECO:0000256" key="1">
    <source>
        <dbReference type="ARBA" id="ARBA00004651"/>
    </source>
</evidence>
<evidence type="ECO:0000256" key="2">
    <source>
        <dbReference type="ARBA" id="ARBA00022475"/>
    </source>
</evidence>
<feature type="transmembrane region" description="Helical" evidence="6">
    <location>
        <begin position="678"/>
        <end position="700"/>
    </location>
</feature>
<proteinExistence type="predicted"/>
<dbReference type="InterPro" id="IPR003838">
    <property type="entry name" value="ABC3_permease_C"/>
</dbReference>
<dbReference type="InterPro" id="IPR025857">
    <property type="entry name" value="MacB_PCD"/>
</dbReference>
<reference evidence="9 10" key="2">
    <citation type="journal article" date="2010" name="Stand. Genomic Sci.">
        <title>Complete genome sequence of Chitinophaga pinensis type strain (UQM 2034).</title>
        <authorList>
            <person name="Glavina Del Rio T."/>
            <person name="Abt B."/>
            <person name="Spring S."/>
            <person name="Lapidus A."/>
            <person name="Nolan M."/>
            <person name="Tice H."/>
            <person name="Copeland A."/>
            <person name="Cheng J.F."/>
            <person name="Chen F."/>
            <person name="Bruce D."/>
            <person name="Goodwin L."/>
            <person name="Pitluck S."/>
            <person name="Ivanova N."/>
            <person name="Mavromatis K."/>
            <person name="Mikhailova N."/>
            <person name="Pati A."/>
            <person name="Chen A."/>
            <person name="Palaniappan K."/>
            <person name="Land M."/>
            <person name="Hauser L."/>
            <person name="Chang Y.J."/>
            <person name="Jeffries C.D."/>
            <person name="Chain P."/>
            <person name="Saunders E."/>
            <person name="Detter J.C."/>
            <person name="Brettin T."/>
            <person name="Rohde M."/>
            <person name="Goker M."/>
            <person name="Bristow J."/>
            <person name="Eisen J.A."/>
            <person name="Markowitz V."/>
            <person name="Hugenholtz P."/>
            <person name="Kyrpides N.C."/>
            <person name="Klenk H.P."/>
            <person name="Lucas S."/>
        </authorList>
    </citation>
    <scope>NUCLEOTIDE SEQUENCE [LARGE SCALE GENOMIC DNA]</scope>
    <source>
        <strain evidence="10">ATCC 43595 / DSM 2588 / LMG 13176 / NBRC 15968 / NCIMB 11800 / UQM 2034</strain>
    </source>
</reference>